<dbReference type="Gene3D" id="3.40.50.1820">
    <property type="entry name" value="alpha/beta hydrolase"/>
    <property type="match status" value="1"/>
</dbReference>
<organism evidence="1 2">
    <name type="scientific">Microbulbifer variabilis</name>
    <dbReference type="NCBI Taxonomy" id="266805"/>
    <lineage>
        <taxon>Bacteria</taxon>
        <taxon>Pseudomonadati</taxon>
        <taxon>Pseudomonadota</taxon>
        <taxon>Gammaproteobacteria</taxon>
        <taxon>Cellvibrionales</taxon>
        <taxon>Microbulbiferaceae</taxon>
        <taxon>Microbulbifer</taxon>
    </lineage>
</organism>
<evidence type="ECO:0000313" key="1">
    <source>
        <dbReference type="EMBL" id="USD22756.1"/>
    </source>
</evidence>
<protein>
    <recommendedName>
        <fullName evidence="3">Thioesterase domain-containing protein</fullName>
    </recommendedName>
</protein>
<dbReference type="SUPFAM" id="SSF53474">
    <property type="entry name" value="alpha/beta-Hydrolases"/>
    <property type="match status" value="1"/>
</dbReference>
<name>A0ABY4VES1_9GAMM</name>
<evidence type="ECO:0000313" key="2">
    <source>
        <dbReference type="Proteomes" id="UP001055658"/>
    </source>
</evidence>
<gene>
    <name evidence="1" type="ORF">MJO52_06365</name>
</gene>
<proteinExistence type="predicted"/>
<dbReference type="RefSeq" id="WP_252085110.1">
    <property type="nucleotide sequence ID" value="NZ_CP092418.1"/>
</dbReference>
<accession>A0ABY4VES1</accession>
<dbReference type="EMBL" id="CP092418">
    <property type="protein sequence ID" value="USD22756.1"/>
    <property type="molecule type" value="Genomic_DNA"/>
</dbReference>
<keyword evidence="2" id="KW-1185">Reference proteome</keyword>
<sequence length="182" mass="20120">MTLINNKVTKSELAVVGIYGAGGSNAGDNQALRAWVTEMGGAMFGPTEKSKARDFLVGASLQQKHLLLLGYSRGGTTAINLANLLGRKGISLNHLIIFDAHSVFDNRIFYLRYDNVQQAINFLQRNPRSAGRYGWWGTNPYWGSPLVSNFIKVQEIDFTGAFFRRGMPVSHLNIVRQSLASL</sequence>
<dbReference type="Proteomes" id="UP001055658">
    <property type="component" value="Chromosome"/>
</dbReference>
<dbReference type="InterPro" id="IPR029058">
    <property type="entry name" value="AB_hydrolase_fold"/>
</dbReference>
<evidence type="ECO:0008006" key="3">
    <source>
        <dbReference type="Google" id="ProtNLM"/>
    </source>
</evidence>
<reference evidence="1" key="1">
    <citation type="submission" date="2022-02" db="EMBL/GenBank/DDBJ databases">
        <title>Coral-associated bacteria.</title>
        <authorList>
            <person name="Tang K."/>
            <person name="Wang X."/>
        </authorList>
    </citation>
    <scope>NUCLEOTIDE SEQUENCE</scope>
    <source>
        <strain evidence="1">SCSIO 43006</strain>
    </source>
</reference>